<feature type="region of interest" description="Disordered" evidence="1">
    <location>
        <begin position="117"/>
        <end position="221"/>
    </location>
</feature>
<dbReference type="Proteomes" id="UP001642484">
    <property type="component" value="Unassembled WGS sequence"/>
</dbReference>
<protein>
    <submittedName>
        <fullName evidence="2">Uncharacterized protein</fullName>
    </submittedName>
</protein>
<evidence type="ECO:0000313" key="3">
    <source>
        <dbReference type="Proteomes" id="UP001642484"/>
    </source>
</evidence>
<comment type="caution">
    <text evidence="2">The sequence shown here is derived from an EMBL/GenBank/DDBJ whole genome shotgun (WGS) entry which is preliminary data.</text>
</comment>
<proteinExistence type="predicted"/>
<gene>
    <name evidence="2" type="ORF">CCMP2556_LOCUS12820</name>
</gene>
<accession>A0ABP0JSJ6</accession>
<feature type="compositionally biased region" description="Acidic residues" evidence="1">
    <location>
        <begin position="125"/>
        <end position="140"/>
    </location>
</feature>
<name>A0ABP0JSJ6_9DINO</name>
<evidence type="ECO:0000313" key="2">
    <source>
        <dbReference type="EMBL" id="CAK9017284.1"/>
    </source>
</evidence>
<organism evidence="2 3">
    <name type="scientific">Durusdinium trenchii</name>
    <dbReference type="NCBI Taxonomy" id="1381693"/>
    <lineage>
        <taxon>Eukaryota</taxon>
        <taxon>Sar</taxon>
        <taxon>Alveolata</taxon>
        <taxon>Dinophyceae</taxon>
        <taxon>Suessiales</taxon>
        <taxon>Symbiodiniaceae</taxon>
        <taxon>Durusdinium</taxon>
    </lineage>
</organism>
<feature type="region of interest" description="Disordered" evidence="1">
    <location>
        <begin position="82"/>
        <end position="103"/>
    </location>
</feature>
<evidence type="ECO:0000256" key="1">
    <source>
        <dbReference type="SAM" id="MobiDB-lite"/>
    </source>
</evidence>
<keyword evidence="3" id="KW-1185">Reference proteome</keyword>
<reference evidence="2 3" key="1">
    <citation type="submission" date="2024-02" db="EMBL/GenBank/DDBJ databases">
        <authorList>
            <person name="Chen Y."/>
            <person name="Shah S."/>
            <person name="Dougan E. K."/>
            <person name="Thang M."/>
            <person name="Chan C."/>
        </authorList>
    </citation>
    <scope>NUCLEOTIDE SEQUENCE [LARGE SCALE GENOMIC DNA]</scope>
</reference>
<dbReference type="EMBL" id="CAXAMN010006335">
    <property type="protein sequence ID" value="CAK9017284.1"/>
    <property type="molecule type" value="Genomic_DNA"/>
</dbReference>
<sequence>MPCFFKSFAWICQVNRLVSLADFIEGCKKKPKKQLKTEKERKKWIRDSFPDMKFVRHPTTKAWAVPVEKDMLMLVGEKTSATREKIEHHETKEDAKESLKRGRDSIRLESNLKADVAKALNKDDDSVDDEPEDEENDSDAESTSSFGLEQDDEAAKPAKRRRTKETTAANTKPTEAVARVPKPEIPGSSTKDDTPRPKVKAKASAASGKEEKLTRAQKAKQDRADRCYSTATKAFTAIKEISTDMVWRSVIRTGEVERRVQKCYQAHAELEAQVAEGQFAGNAEVAAVCEEMPKRALLLTQTKDLCKGIRGSTPDSMAKDVATCGEVSALFLTVFGSVVSDIPSTNDMLQTVAKKLHAAEDHLFIKFLRLMPPPVGDDAGFSLYKLGKTMEVNTTAESEDHPYLWAYLLKLQLLCMNDFYEKLRLPTAPSVCDKALPASDMVPADVDFHSLPNGTGFQGQVMIDLQRILACLQIYNKKPEPRFLSMVSRETSFSSKMVMAMNAQSEWRLLWSQVLAESKAFAERTIPTLDLVSFGKLCGDVTSLEKLADDSTYSEDQQKSIRDLTKMLASCSDEDSLFEEDADSKAKFLQYIREVSTWFKDFRPPVERVLQPLGTVLSPSLLELEGITDLAECFPPGALKLASNIDSVFMLQCTLTLIPDSLIP</sequence>
<feature type="compositionally biased region" description="Basic and acidic residues" evidence="1">
    <location>
        <begin position="208"/>
        <end position="221"/>
    </location>
</feature>